<comment type="caution">
    <text evidence="1">The sequence shown here is derived from an EMBL/GenBank/DDBJ whole genome shotgun (WGS) entry which is preliminary data.</text>
</comment>
<proteinExistence type="predicted"/>
<accession>A0ABV0CEQ1</accession>
<keyword evidence="2" id="KW-1185">Reference proteome</keyword>
<evidence type="ECO:0008006" key="3">
    <source>
        <dbReference type="Google" id="ProtNLM"/>
    </source>
</evidence>
<name>A0ABV0CEQ1_9NEIS</name>
<dbReference type="EMBL" id="JAYFSJ010000002">
    <property type="protein sequence ID" value="MEN7429666.1"/>
    <property type="molecule type" value="Genomic_DNA"/>
</dbReference>
<organism evidence="1 2">
    <name type="scientific">Chromobacterium indicum</name>
    <dbReference type="NCBI Taxonomy" id="3110228"/>
    <lineage>
        <taxon>Bacteria</taxon>
        <taxon>Pseudomonadati</taxon>
        <taxon>Pseudomonadota</taxon>
        <taxon>Betaproteobacteria</taxon>
        <taxon>Neisseriales</taxon>
        <taxon>Chromobacteriaceae</taxon>
        <taxon>Chromobacterium</taxon>
    </lineage>
</organism>
<protein>
    <recommendedName>
        <fullName evidence="3">Antitermination protein</fullName>
    </recommendedName>
</protein>
<reference evidence="1 2" key="1">
    <citation type="submission" date="2023-12" db="EMBL/GenBank/DDBJ databases">
        <title>Chromobacterium sp. strain TRC.1.1.SA producing antimicrobial pigment.</title>
        <authorList>
            <person name="Verma N."/>
            <person name="Choksket S."/>
            <person name="Pinnaka A.K."/>
            <person name="Korpole S."/>
        </authorList>
    </citation>
    <scope>NUCLEOTIDE SEQUENCE [LARGE SCALE GENOMIC DNA]</scope>
    <source>
        <strain evidence="1 2">TRC1.1.SA</strain>
    </source>
</reference>
<dbReference type="Proteomes" id="UP001405405">
    <property type="component" value="Unassembled WGS sequence"/>
</dbReference>
<gene>
    <name evidence="1" type="ORF">VA599_02845</name>
</gene>
<evidence type="ECO:0000313" key="1">
    <source>
        <dbReference type="EMBL" id="MEN7429666.1"/>
    </source>
</evidence>
<sequence length="160" mass="17892">MIKEVDELLWQWGAWVDQRESNSLGYKMSVLNECMAMASNEHQERRVSRPVIDGEKMLLVDAVLCRKVKPDTKRLIDRYYRGAVGGVVAIQSGRMPKRRAGAYTQVFADMNSVTRQTVHAWIHNAHVELQLAMAAVVHRVKQVGVAGVVMEIGATCANDA</sequence>
<evidence type="ECO:0000313" key="2">
    <source>
        <dbReference type="Proteomes" id="UP001405405"/>
    </source>
</evidence>
<dbReference type="RefSeq" id="WP_346787616.1">
    <property type="nucleotide sequence ID" value="NZ_JAYFSJ010000002.1"/>
</dbReference>